<dbReference type="Gene3D" id="1.25.40.10">
    <property type="entry name" value="Tetratricopeptide repeat domain"/>
    <property type="match status" value="1"/>
</dbReference>
<feature type="region of interest" description="Disordered" evidence="4">
    <location>
        <begin position="550"/>
        <end position="595"/>
    </location>
</feature>
<keyword evidence="2 3" id="KW-0802">TPR repeat</keyword>
<dbReference type="Gene3D" id="1.10.287.110">
    <property type="entry name" value="DnaJ domain"/>
    <property type="match status" value="1"/>
</dbReference>
<feature type="compositionally biased region" description="Gly residues" evidence="4">
    <location>
        <begin position="550"/>
        <end position="567"/>
    </location>
</feature>
<dbReference type="CDD" id="cd06257">
    <property type="entry name" value="DnaJ"/>
    <property type="match status" value="1"/>
</dbReference>
<dbReference type="PROSITE" id="PS50005">
    <property type="entry name" value="TPR"/>
    <property type="match status" value="1"/>
</dbReference>
<evidence type="ECO:0000259" key="5">
    <source>
        <dbReference type="PROSITE" id="PS50076"/>
    </source>
</evidence>
<dbReference type="Pfam" id="PF00226">
    <property type="entry name" value="DnaJ"/>
    <property type="match status" value="1"/>
</dbReference>
<keyword evidence="7" id="KW-1185">Reference proteome</keyword>
<dbReference type="AlphaFoldDB" id="A0AAD5XQ44"/>
<proteinExistence type="predicted"/>
<dbReference type="InterPro" id="IPR001623">
    <property type="entry name" value="DnaJ_domain"/>
</dbReference>
<reference evidence="6" key="1">
    <citation type="submission" date="2020-05" db="EMBL/GenBank/DDBJ databases">
        <title>Phylogenomic resolution of chytrid fungi.</title>
        <authorList>
            <person name="Stajich J.E."/>
            <person name="Amses K."/>
            <person name="Simmons R."/>
            <person name="Seto K."/>
            <person name="Myers J."/>
            <person name="Bonds A."/>
            <person name="Quandt C.A."/>
            <person name="Barry K."/>
            <person name="Liu P."/>
            <person name="Grigoriev I."/>
            <person name="Longcore J.E."/>
            <person name="James T.Y."/>
        </authorList>
    </citation>
    <scope>NUCLEOTIDE SEQUENCE</scope>
    <source>
        <strain evidence="6">JEL0379</strain>
    </source>
</reference>
<feature type="compositionally biased region" description="Basic residues" evidence="4">
    <location>
        <begin position="568"/>
        <end position="583"/>
    </location>
</feature>
<name>A0AAD5XQ44_9FUNG</name>
<comment type="caution">
    <text evidence="6">The sequence shown here is derived from an EMBL/GenBank/DDBJ whole genome shotgun (WGS) entry which is preliminary data.</text>
</comment>
<evidence type="ECO:0000256" key="1">
    <source>
        <dbReference type="ARBA" id="ARBA00022737"/>
    </source>
</evidence>
<protein>
    <recommendedName>
        <fullName evidence="5">J domain-containing protein</fullName>
    </recommendedName>
</protein>
<accession>A0AAD5XQ44</accession>
<dbReference type="Proteomes" id="UP001212152">
    <property type="component" value="Unassembled WGS sequence"/>
</dbReference>
<sequence length="595" mass="65896">MTADMVEDVIDLTTRDDADYMTTDEEKLQHAELVKAKANELYKAERHREAYDMYSQAIELVPTRSVYYSNRAAALLSLRRFNDAVTDCKTAIELGSDNVRPYLRASKAYLHMGKLDEAAAVIRQAQSFAQGNYRILADLDREMGTIAKVESFMAAAARLIKAKDFKQALTQIEMAMITVDPSLRSVSSASSITRLAGLTLQTIPIRWRILRGECLLECRDLEEASSVTTSILQNDNTNSEAITLRARVMYLQDAKPETVPKVLQQALAFDPDNKKARELLRKIRRLDAIKTTGNDAFKLGQLEAAQTAYTEYLEADDECGVGRVKVLSNRATVRSKLSNYELSTADCTIALDLLEKLSVPGVEHPSPADIANSANAAMFSKLYLRRADCHMKGEKFDDAVRDYTAAEQLNPHDQEISRALRNAQQMLRQSKRKDYYKILGLVRGASETDIKKAYRKAALQYHPDKVVSLSEEEKVVAEVKFKEIGEAYTVLSDPRKKEMFDSGMEIDGSSASDGMSGNPFGGMHQEDLLRAFMGGMGGGMGGGMPQGFPGGGGNPFAQFGGMGGMPGGHRRGGHHGHPGHHGHQQQQQQYHSYQF</sequence>
<gene>
    <name evidence="6" type="ORF">HDU87_004318</name>
</gene>
<dbReference type="PANTHER" id="PTHR45188:SF2">
    <property type="entry name" value="DNAJ HOMOLOG SUBFAMILY C MEMBER 7"/>
    <property type="match status" value="1"/>
</dbReference>
<dbReference type="SUPFAM" id="SSF48452">
    <property type="entry name" value="TPR-like"/>
    <property type="match status" value="3"/>
</dbReference>
<dbReference type="SMART" id="SM00028">
    <property type="entry name" value="TPR"/>
    <property type="match status" value="7"/>
</dbReference>
<evidence type="ECO:0000313" key="6">
    <source>
        <dbReference type="EMBL" id="KAJ3177796.1"/>
    </source>
</evidence>
<evidence type="ECO:0000313" key="7">
    <source>
        <dbReference type="Proteomes" id="UP001212152"/>
    </source>
</evidence>
<dbReference type="InterPro" id="IPR036869">
    <property type="entry name" value="J_dom_sf"/>
</dbReference>
<evidence type="ECO:0000256" key="3">
    <source>
        <dbReference type="PROSITE-ProRule" id="PRU00339"/>
    </source>
</evidence>
<feature type="domain" description="J" evidence="5">
    <location>
        <begin position="434"/>
        <end position="504"/>
    </location>
</feature>
<dbReference type="PANTHER" id="PTHR45188">
    <property type="entry name" value="DNAJ PROTEIN P58IPK HOMOLOG"/>
    <property type="match status" value="1"/>
</dbReference>
<dbReference type="SMART" id="SM00271">
    <property type="entry name" value="DnaJ"/>
    <property type="match status" value="1"/>
</dbReference>
<dbReference type="InterPro" id="IPR019734">
    <property type="entry name" value="TPR_rpt"/>
</dbReference>
<dbReference type="InterPro" id="IPR011990">
    <property type="entry name" value="TPR-like_helical_dom_sf"/>
</dbReference>
<dbReference type="PRINTS" id="PR00625">
    <property type="entry name" value="JDOMAIN"/>
</dbReference>
<keyword evidence="1" id="KW-0677">Repeat</keyword>
<dbReference type="EMBL" id="JADGJQ010000031">
    <property type="protein sequence ID" value="KAJ3177796.1"/>
    <property type="molecule type" value="Genomic_DNA"/>
</dbReference>
<dbReference type="Pfam" id="PF13432">
    <property type="entry name" value="TPR_16"/>
    <property type="match status" value="1"/>
</dbReference>
<dbReference type="PROSITE" id="PS50076">
    <property type="entry name" value="DNAJ_2"/>
    <property type="match status" value="1"/>
</dbReference>
<evidence type="ECO:0000256" key="4">
    <source>
        <dbReference type="SAM" id="MobiDB-lite"/>
    </source>
</evidence>
<organism evidence="6 7">
    <name type="scientific">Geranomyces variabilis</name>
    <dbReference type="NCBI Taxonomy" id="109894"/>
    <lineage>
        <taxon>Eukaryota</taxon>
        <taxon>Fungi</taxon>
        <taxon>Fungi incertae sedis</taxon>
        <taxon>Chytridiomycota</taxon>
        <taxon>Chytridiomycota incertae sedis</taxon>
        <taxon>Chytridiomycetes</taxon>
        <taxon>Spizellomycetales</taxon>
        <taxon>Powellomycetaceae</taxon>
        <taxon>Geranomyces</taxon>
    </lineage>
</organism>
<evidence type="ECO:0000256" key="2">
    <source>
        <dbReference type="ARBA" id="ARBA00022803"/>
    </source>
</evidence>
<dbReference type="SUPFAM" id="SSF46565">
    <property type="entry name" value="Chaperone J-domain"/>
    <property type="match status" value="1"/>
</dbReference>
<feature type="repeat" description="TPR" evidence="3">
    <location>
        <begin position="380"/>
        <end position="413"/>
    </location>
</feature>